<keyword evidence="3" id="KW-1185">Reference proteome</keyword>
<protein>
    <submittedName>
        <fullName evidence="2">MarR family transcriptional regulator</fullName>
    </submittedName>
</protein>
<dbReference type="InterPro" id="IPR036388">
    <property type="entry name" value="WH-like_DNA-bd_sf"/>
</dbReference>
<evidence type="ECO:0000313" key="2">
    <source>
        <dbReference type="EMBL" id="GIE19863.1"/>
    </source>
</evidence>
<dbReference type="SUPFAM" id="SSF46785">
    <property type="entry name" value="Winged helix' DNA-binding domain"/>
    <property type="match status" value="1"/>
</dbReference>
<dbReference type="InterPro" id="IPR000835">
    <property type="entry name" value="HTH_MarR-typ"/>
</dbReference>
<dbReference type="RefSeq" id="WP_239158846.1">
    <property type="nucleotide sequence ID" value="NZ_BAAATV010000006.1"/>
</dbReference>
<accession>A0ABQ3ZMP4</accession>
<sequence>MQPVIETPPESALVAFGLERLYDALRRLAPRMGLSLTAHSTLKRLSQLGPQRLSELHAAESVTQPAMTQLVTRLEKDGFAVRGGDPADRRAVLVSITEAGSALVEQRRVAYAEALDTVLAGLSEADRAAIIAALPAMERLVDAVAAHATT</sequence>
<dbReference type="InterPro" id="IPR039422">
    <property type="entry name" value="MarR/SlyA-like"/>
</dbReference>
<dbReference type="Gene3D" id="1.10.10.10">
    <property type="entry name" value="Winged helix-like DNA-binding domain superfamily/Winged helix DNA-binding domain"/>
    <property type="match status" value="1"/>
</dbReference>
<dbReference type="Pfam" id="PF01047">
    <property type="entry name" value="MarR"/>
    <property type="match status" value="1"/>
</dbReference>
<dbReference type="PROSITE" id="PS50995">
    <property type="entry name" value="HTH_MARR_2"/>
    <property type="match status" value="1"/>
</dbReference>
<proteinExistence type="predicted"/>
<organism evidence="2 3">
    <name type="scientific">Winogradskya humida</name>
    <dbReference type="NCBI Taxonomy" id="113566"/>
    <lineage>
        <taxon>Bacteria</taxon>
        <taxon>Bacillati</taxon>
        <taxon>Actinomycetota</taxon>
        <taxon>Actinomycetes</taxon>
        <taxon>Micromonosporales</taxon>
        <taxon>Micromonosporaceae</taxon>
        <taxon>Winogradskya</taxon>
    </lineage>
</organism>
<dbReference type="InterPro" id="IPR036390">
    <property type="entry name" value="WH_DNA-bd_sf"/>
</dbReference>
<evidence type="ECO:0000259" key="1">
    <source>
        <dbReference type="PROSITE" id="PS50995"/>
    </source>
</evidence>
<comment type="caution">
    <text evidence="2">The sequence shown here is derived from an EMBL/GenBank/DDBJ whole genome shotgun (WGS) entry which is preliminary data.</text>
</comment>
<dbReference type="PANTHER" id="PTHR33164">
    <property type="entry name" value="TRANSCRIPTIONAL REGULATOR, MARR FAMILY"/>
    <property type="match status" value="1"/>
</dbReference>
<dbReference type="PANTHER" id="PTHR33164:SF99">
    <property type="entry name" value="MARR FAMILY REGULATORY PROTEIN"/>
    <property type="match status" value="1"/>
</dbReference>
<feature type="domain" description="HTH marR-type" evidence="1">
    <location>
        <begin position="1"/>
        <end position="139"/>
    </location>
</feature>
<dbReference type="EMBL" id="BOMN01000033">
    <property type="protein sequence ID" value="GIE19863.1"/>
    <property type="molecule type" value="Genomic_DNA"/>
</dbReference>
<reference evidence="2 3" key="1">
    <citation type="submission" date="2021-01" db="EMBL/GenBank/DDBJ databases">
        <title>Whole genome shotgun sequence of Actinoplanes humidus NBRC 14915.</title>
        <authorList>
            <person name="Komaki H."/>
            <person name="Tamura T."/>
        </authorList>
    </citation>
    <scope>NUCLEOTIDE SEQUENCE [LARGE SCALE GENOMIC DNA]</scope>
    <source>
        <strain evidence="2 3">NBRC 14915</strain>
    </source>
</reference>
<dbReference type="SMART" id="SM00347">
    <property type="entry name" value="HTH_MARR"/>
    <property type="match status" value="1"/>
</dbReference>
<evidence type="ECO:0000313" key="3">
    <source>
        <dbReference type="Proteomes" id="UP000603200"/>
    </source>
</evidence>
<name>A0ABQ3ZMP4_9ACTN</name>
<gene>
    <name evidence="2" type="ORF">Ahu01nite_029650</name>
</gene>
<dbReference type="Proteomes" id="UP000603200">
    <property type="component" value="Unassembled WGS sequence"/>
</dbReference>